<keyword evidence="3" id="KW-0858">Xylan degradation</keyword>
<evidence type="ECO:0000256" key="1">
    <source>
        <dbReference type="ARBA" id="ARBA00004613"/>
    </source>
</evidence>
<evidence type="ECO:0000256" key="2">
    <source>
        <dbReference type="ARBA" id="ARBA00022525"/>
    </source>
</evidence>
<proteinExistence type="predicted"/>
<dbReference type="Gene3D" id="3.40.50.1820">
    <property type="entry name" value="alpha/beta hydrolase"/>
    <property type="match status" value="1"/>
</dbReference>
<protein>
    <submittedName>
        <fullName evidence="9">PHB depolymerase family esterase</fullName>
    </submittedName>
</protein>
<gene>
    <name evidence="9" type="ORF">GCM10020367_47990</name>
</gene>
<dbReference type="Pfam" id="PF10503">
    <property type="entry name" value="Esterase_PHB"/>
    <property type="match status" value="1"/>
</dbReference>
<evidence type="ECO:0000313" key="10">
    <source>
        <dbReference type="Proteomes" id="UP001499990"/>
    </source>
</evidence>
<comment type="subcellular location">
    <subcellularLocation>
        <location evidence="1">Secreted</location>
    </subcellularLocation>
</comment>
<keyword evidence="10" id="KW-1185">Reference proteome</keyword>
<keyword evidence="4" id="KW-0732">Signal</keyword>
<dbReference type="InterPro" id="IPR010126">
    <property type="entry name" value="Esterase_phb"/>
</dbReference>
<keyword evidence="2" id="KW-0964">Secreted</keyword>
<reference evidence="10" key="1">
    <citation type="journal article" date="2019" name="Int. J. Syst. Evol. Microbiol.">
        <title>The Global Catalogue of Microorganisms (GCM) 10K type strain sequencing project: providing services to taxonomists for standard genome sequencing and annotation.</title>
        <authorList>
            <consortium name="The Broad Institute Genomics Platform"/>
            <consortium name="The Broad Institute Genome Sequencing Center for Infectious Disease"/>
            <person name="Wu L."/>
            <person name="Ma J."/>
        </authorList>
    </citation>
    <scope>NUCLEOTIDE SEQUENCE [LARGE SCALE GENOMIC DNA]</scope>
    <source>
        <strain evidence="10">JCM 9651</strain>
    </source>
</reference>
<dbReference type="EMBL" id="BAAAYL010000001">
    <property type="protein sequence ID" value="GAA3376407.1"/>
    <property type="molecule type" value="Genomic_DNA"/>
</dbReference>
<keyword evidence="7" id="KW-0624">Polysaccharide degradation</keyword>
<evidence type="ECO:0000256" key="6">
    <source>
        <dbReference type="ARBA" id="ARBA00023277"/>
    </source>
</evidence>
<feature type="region of interest" description="Disordered" evidence="8">
    <location>
        <begin position="31"/>
        <end position="63"/>
    </location>
</feature>
<evidence type="ECO:0000256" key="8">
    <source>
        <dbReference type="SAM" id="MobiDB-lite"/>
    </source>
</evidence>
<dbReference type="Proteomes" id="UP001499990">
    <property type="component" value="Unassembled WGS sequence"/>
</dbReference>
<sequence length="312" mass="33600">MRIRPSTSLSVPAWITLLAVAFALVLVGCGSNSGSSKSARKSKKPTSGSAERASKERPRPGDQKVTLTWKGKQRGYTVHAPPGYTTGKQLPLVIAMHPYPSYGDYVAQLSGFSRKADEKGFLVAYPDGLDGGYNALACCGTEDDVGFIRTMTKRLIDTWKADPDRIYATGISNGGDMSYKLAVETDVLAAIAPVSGGYIGSATQSPDYVPRTPVSVMTFIGGQDQNYGAFDNGVKQWQQRLGCTAGPEKKVRGDSTRTTAKCRDTSEFVAYRLPSMGHSWPGSGDSRMGDMLTGIQATDLIWDFFASHPKRS</sequence>
<dbReference type="InterPro" id="IPR029058">
    <property type="entry name" value="AB_hydrolase_fold"/>
</dbReference>
<evidence type="ECO:0000256" key="3">
    <source>
        <dbReference type="ARBA" id="ARBA00022651"/>
    </source>
</evidence>
<accession>A0ABP6SH31</accession>
<dbReference type="PANTHER" id="PTHR38050:SF2">
    <property type="entry name" value="FERULOYL ESTERASE C-RELATED"/>
    <property type="match status" value="1"/>
</dbReference>
<keyword evidence="5" id="KW-0378">Hydrolase</keyword>
<dbReference type="SUPFAM" id="SSF53474">
    <property type="entry name" value="alpha/beta-Hydrolases"/>
    <property type="match status" value="1"/>
</dbReference>
<evidence type="ECO:0000256" key="5">
    <source>
        <dbReference type="ARBA" id="ARBA00022801"/>
    </source>
</evidence>
<feature type="compositionally biased region" description="Basic and acidic residues" evidence="8">
    <location>
        <begin position="52"/>
        <end position="62"/>
    </location>
</feature>
<evidence type="ECO:0000313" key="9">
    <source>
        <dbReference type="EMBL" id="GAA3376407.1"/>
    </source>
</evidence>
<organism evidence="9 10">
    <name type="scientific">Streptomyces sannanensis</name>
    <dbReference type="NCBI Taxonomy" id="285536"/>
    <lineage>
        <taxon>Bacteria</taxon>
        <taxon>Bacillati</taxon>
        <taxon>Actinomycetota</taxon>
        <taxon>Actinomycetes</taxon>
        <taxon>Kitasatosporales</taxon>
        <taxon>Streptomycetaceae</taxon>
        <taxon>Streptomyces</taxon>
    </lineage>
</organism>
<evidence type="ECO:0000256" key="4">
    <source>
        <dbReference type="ARBA" id="ARBA00022729"/>
    </source>
</evidence>
<evidence type="ECO:0000256" key="7">
    <source>
        <dbReference type="ARBA" id="ARBA00023326"/>
    </source>
</evidence>
<dbReference type="PANTHER" id="PTHR38050">
    <property type="match status" value="1"/>
</dbReference>
<name>A0ABP6SH31_9ACTN</name>
<dbReference type="PROSITE" id="PS51257">
    <property type="entry name" value="PROKAR_LIPOPROTEIN"/>
    <property type="match status" value="1"/>
</dbReference>
<keyword evidence="6" id="KW-0119">Carbohydrate metabolism</keyword>
<dbReference type="InterPro" id="IPR043595">
    <property type="entry name" value="FaeB/C/D"/>
</dbReference>
<comment type="caution">
    <text evidence="9">The sequence shown here is derived from an EMBL/GenBank/DDBJ whole genome shotgun (WGS) entry which is preliminary data.</text>
</comment>